<dbReference type="EMBL" id="BAAALS010000024">
    <property type="protein sequence ID" value="GAA1767828.1"/>
    <property type="molecule type" value="Genomic_DNA"/>
</dbReference>
<evidence type="ECO:0000259" key="4">
    <source>
        <dbReference type="Pfam" id="PF20696"/>
    </source>
</evidence>
<organism evidence="5 6">
    <name type="scientific">Luedemannella helvata</name>
    <dbReference type="NCBI Taxonomy" id="349315"/>
    <lineage>
        <taxon>Bacteria</taxon>
        <taxon>Bacillati</taxon>
        <taxon>Actinomycetota</taxon>
        <taxon>Actinomycetes</taxon>
        <taxon>Micromonosporales</taxon>
        <taxon>Micromonosporaceae</taxon>
        <taxon>Luedemannella</taxon>
    </lineage>
</organism>
<evidence type="ECO:0000256" key="1">
    <source>
        <dbReference type="SAM" id="MobiDB-lite"/>
    </source>
</evidence>
<protein>
    <submittedName>
        <fullName evidence="5">UbiD family decarboxylase</fullName>
    </submittedName>
</protein>
<dbReference type="InterPro" id="IPR048304">
    <property type="entry name" value="UbiD_Rift_dom"/>
</dbReference>
<name>A0ABP4X239_9ACTN</name>
<proteinExistence type="predicted"/>
<feature type="region of interest" description="Disordered" evidence="1">
    <location>
        <begin position="447"/>
        <end position="475"/>
    </location>
</feature>
<dbReference type="Pfam" id="PF01977">
    <property type="entry name" value="UbiD"/>
    <property type="match status" value="1"/>
</dbReference>
<keyword evidence="6" id="KW-1185">Reference proteome</keyword>
<dbReference type="Pfam" id="PF20695">
    <property type="entry name" value="UbiD_N"/>
    <property type="match status" value="1"/>
</dbReference>
<feature type="compositionally biased region" description="Basic and acidic residues" evidence="1">
    <location>
        <begin position="466"/>
        <end position="475"/>
    </location>
</feature>
<dbReference type="Proteomes" id="UP001500655">
    <property type="component" value="Unassembled WGS sequence"/>
</dbReference>
<evidence type="ECO:0000259" key="2">
    <source>
        <dbReference type="Pfam" id="PF01977"/>
    </source>
</evidence>
<evidence type="ECO:0000313" key="6">
    <source>
        <dbReference type="Proteomes" id="UP001500655"/>
    </source>
</evidence>
<sequence length="475" mass="50971">MTAQDLRSAFAKLERHGLAITLTDPVSWEYEAAAVLWELSHGPAVRFATVGGYEASLVGNLLNTRDKLACVLDAEPDRLTDTIIDAIERRVPPVEVTDAPCQEVVVTEGIDLTALLPIPAISERDAGRYLSAGVVFCGPPDGQRQNLAICRLQVQGPDRLGVNFAPTHSWQFLNEWWSLGRPMPVAVAIGCHPAVMAASQLLVPFDESHAAGAMLGGPLRMVRGRTVDVLVPADAEVVIEAELYPGEHAPEGPFGEFPGLYAPRRDNPVLRVTAITHRRAPWLSMIVGGRHPEHLITGAVAREATLLASVRAVVPSARRVVLTEGGSCRFHAVIAIQQRNPGEARLAMLAAFAAQDLIKHVVVVDDDIDPADSDQVEWAVATRMRAHEDLIVVPGMKSNPVDPASVGRTVTKLGIDATLPVGGDPERTLVADVPAPWRERVRARWPQLFGPAAAGDGPQPVNPAGDSDRPTEAAQ</sequence>
<dbReference type="PANTHER" id="PTHR30108">
    <property type="entry name" value="3-OCTAPRENYL-4-HYDROXYBENZOATE CARBOXY-LYASE-RELATED"/>
    <property type="match status" value="1"/>
</dbReference>
<dbReference type="Gene3D" id="3.40.1670.10">
    <property type="entry name" value="UbiD C-terminal domain-like"/>
    <property type="match status" value="1"/>
</dbReference>
<gene>
    <name evidence="5" type="ORF">GCM10009681_43610</name>
</gene>
<dbReference type="RefSeq" id="WP_344085061.1">
    <property type="nucleotide sequence ID" value="NZ_BAAALS010000024.1"/>
</dbReference>
<dbReference type="NCBIfam" id="TIGR00148">
    <property type="entry name" value="UbiD family decarboxylase"/>
    <property type="match status" value="1"/>
</dbReference>
<evidence type="ECO:0000313" key="5">
    <source>
        <dbReference type="EMBL" id="GAA1767828.1"/>
    </source>
</evidence>
<dbReference type="SUPFAM" id="SSF50475">
    <property type="entry name" value="FMN-binding split barrel"/>
    <property type="match status" value="1"/>
</dbReference>
<feature type="domain" description="3-octaprenyl-4-hydroxybenzoate carboxy-lyase-like Rift-related" evidence="2">
    <location>
        <begin position="96"/>
        <end position="290"/>
    </location>
</feature>
<comment type="caution">
    <text evidence="5">The sequence shown here is derived from an EMBL/GenBank/DDBJ whole genome shotgun (WGS) entry which is preliminary data.</text>
</comment>
<reference evidence="6" key="1">
    <citation type="journal article" date="2019" name="Int. J. Syst. Evol. Microbiol.">
        <title>The Global Catalogue of Microorganisms (GCM) 10K type strain sequencing project: providing services to taxonomists for standard genome sequencing and annotation.</title>
        <authorList>
            <consortium name="The Broad Institute Genomics Platform"/>
            <consortium name="The Broad Institute Genome Sequencing Center for Infectious Disease"/>
            <person name="Wu L."/>
            <person name="Ma J."/>
        </authorList>
    </citation>
    <scope>NUCLEOTIDE SEQUENCE [LARGE SCALE GENOMIC DNA]</scope>
    <source>
        <strain evidence="6">JCM 13249</strain>
    </source>
</reference>
<accession>A0ABP4X239</accession>
<dbReference type="Pfam" id="PF20696">
    <property type="entry name" value="UbiD_C"/>
    <property type="match status" value="1"/>
</dbReference>
<feature type="domain" description="3-octaprenyl-4-hydroxybenzoate carboxy-lyase-like N-terminal" evidence="3">
    <location>
        <begin position="12"/>
        <end position="87"/>
    </location>
</feature>
<dbReference type="PANTHER" id="PTHR30108:SF17">
    <property type="entry name" value="FERULIC ACID DECARBOXYLASE 1"/>
    <property type="match status" value="1"/>
</dbReference>
<dbReference type="InterPro" id="IPR049381">
    <property type="entry name" value="UbiD-like_C"/>
</dbReference>
<dbReference type="SUPFAM" id="SSF143968">
    <property type="entry name" value="UbiD C-terminal domain-like"/>
    <property type="match status" value="1"/>
</dbReference>
<dbReference type="InterPro" id="IPR049383">
    <property type="entry name" value="UbiD-like_N"/>
</dbReference>
<evidence type="ECO:0000259" key="3">
    <source>
        <dbReference type="Pfam" id="PF20695"/>
    </source>
</evidence>
<dbReference type="InterPro" id="IPR002830">
    <property type="entry name" value="UbiD"/>
</dbReference>
<feature type="domain" description="3-octaprenyl-4-hydroxybenzoate carboxy-lyase-like C-terminal" evidence="4">
    <location>
        <begin position="297"/>
        <end position="417"/>
    </location>
</feature>